<evidence type="ECO:0000256" key="5">
    <source>
        <dbReference type="ARBA" id="ARBA00022519"/>
    </source>
</evidence>
<dbReference type="Gene3D" id="1.20.1740.10">
    <property type="entry name" value="Amino acid/polyamine transporter I"/>
    <property type="match status" value="1"/>
</dbReference>
<feature type="transmembrane region" description="Helical" evidence="10">
    <location>
        <begin position="234"/>
        <end position="255"/>
    </location>
</feature>
<keyword evidence="3" id="KW-0813">Transport</keyword>
<feature type="transmembrane region" description="Helical" evidence="10">
    <location>
        <begin position="12"/>
        <end position="32"/>
    </location>
</feature>
<organism evidence="12 13">
    <name type="scientific">Pseudomonas sessilinigenes</name>
    <dbReference type="NCBI Taxonomy" id="658629"/>
    <lineage>
        <taxon>Bacteria</taxon>
        <taxon>Pseudomonadati</taxon>
        <taxon>Pseudomonadota</taxon>
        <taxon>Gammaproteobacteria</taxon>
        <taxon>Pseudomonadales</taxon>
        <taxon>Pseudomonadaceae</taxon>
        <taxon>Pseudomonas</taxon>
    </lineage>
</organism>
<feature type="domain" description="Amino acid permease/ SLC12A" evidence="11">
    <location>
        <begin position="11"/>
        <end position="440"/>
    </location>
</feature>
<evidence type="ECO:0000256" key="9">
    <source>
        <dbReference type="ARBA" id="ARBA00023136"/>
    </source>
</evidence>
<comment type="similarity">
    <text evidence="2">Belongs to the amino acid-polyamine-organocation (APC) superfamily. Amino acid transporter (AAT) (TC 2.A.3.1) family.</text>
</comment>
<evidence type="ECO:0000313" key="13">
    <source>
        <dbReference type="Proteomes" id="UP000693952"/>
    </source>
</evidence>
<evidence type="ECO:0000256" key="10">
    <source>
        <dbReference type="SAM" id="Phobius"/>
    </source>
</evidence>
<feature type="transmembrane region" description="Helical" evidence="10">
    <location>
        <begin position="421"/>
        <end position="439"/>
    </location>
</feature>
<dbReference type="InterPro" id="IPR004840">
    <property type="entry name" value="Amino_acid_permease_CS"/>
</dbReference>
<keyword evidence="9 10" id="KW-0472">Membrane</keyword>
<feature type="transmembrane region" description="Helical" evidence="10">
    <location>
        <begin position="191"/>
        <end position="213"/>
    </location>
</feature>
<feature type="transmembrane region" description="Helical" evidence="10">
    <location>
        <begin position="397"/>
        <end position="415"/>
    </location>
</feature>
<feature type="transmembrane region" description="Helical" evidence="10">
    <location>
        <begin position="325"/>
        <end position="346"/>
    </location>
</feature>
<dbReference type="EMBL" id="CP077074">
    <property type="protein sequence ID" value="QXH37812.1"/>
    <property type="molecule type" value="Genomic_DNA"/>
</dbReference>
<keyword evidence="4" id="KW-1003">Cell membrane</keyword>
<evidence type="ECO:0000256" key="4">
    <source>
        <dbReference type="ARBA" id="ARBA00022475"/>
    </source>
</evidence>
<dbReference type="Proteomes" id="UP000693952">
    <property type="component" value="Chromosome"/>
</dbReference>
<evidence type="ECO:0000256" key="8">
    <source>
        <dbReference type="ARBA" id="ARBA00022989"/>
    </source>
</evidence>
<evidence type="ECO:0000256" key="2">
    <source>
        <dbReference type="ARBA" id="ARBA00008583"/>
    </source>
</evidence>
<dbReference type="PIRSF" id="PIRSF006060">
    <property type="entry name" value="AA_transporter"/>
    <property type="match status" value="1"/>
</dbReference>
<keyword evidence="7" id="KW-0029">Amino-acid transport</keyword>
<feature type="transmembrane region" description="Helical" evidence="10">
    <location>
        <begin position="119"/>
        <end position="137"/>
    </location>
</feature>
<dbReference type="PANTHER" id="PTHR43495:SF4">
    <property type="entry name" value="AROMATIC AMINO ACID TRANSPORT PROTEIN AROP"/>
    <property type="match status" value="1"/>
</dbReference>
<name>A0ABX8MGU8_9PSED</name>
<feature type="transmembrane region" description="Helical" evidence="10">
    <location>
        <begin position="280"/>
        <end position="304"/>
    </location>
</feature>
<dbReference type="RefSeq" id="WP_124346845.1">
    <property type="nucleotide sequence ID" value="NZ_CP027706.1"/>
</dbReference>
<dbReference type="PANTHER" id="PTHR43495">
    <property type="entry name" value="GABA PERMEASE"/>
    <property type="match status" value="1"/>
</dbReference>
<feature type="transmembrane region" description="Helical" evidence="10">
    <location>
        <begin position="78"/>
        <end position="99"/>
    </location>
</feature>
<keyword evidence="8 10" id="KW-1133">Transmembrane helix</keyword>
<accession>A0ABX8MGU8</accession>
<evidence type="ECO:0000313" key="12">
    <source>
        <dbReference type="EMBL" id="QXH37812.1"/>
    </source>
</evidence>
<reference evidence="12" key="1">
    <citation type="submission" date="2021-06" db="EMBL/GenBank/DDBJ databases">
        <title>Updating the genus Pseudomonas: Description of 43 new species and partition of the Pseudomonas putida group.</title>
        <authorList>
            <person name="Girard L."/>
            <person name="Lood C."/>
            <person name="Vandamme P."/>
            <person name="Rokni-Zadeh H."/>
            <person name="van Noort V."/>
            <person name="Hofte M."/>
            <person name="Lavigne R."/>
            <person name="De Mot R."/>
        </authorList>
    </citation>
    <scope>NUCLEOTIDE SEQUENCE</scope>
    <source>
        <strain evidence="12">CMR12a</strain>
    </source>
</reference>
<keyword evidence="6 10" id="KW-0812">Transmembrane</keyword>
<evidence type="ECO:0000256" key="6">
    <source>
        <dbReference type="ARBA" id="ARBA00022692"/>
    </source>
</evidence>
<sequence length="453" mass="48648">MANKLLSSRQISFMALGMSIGVGLFLGSASAIKSAGPSVLLAYILSGGIIYLIMRALGEMTVHNPVSGSFAAYAHEYLGPYAGFLSSWNYWILMVGVGVAESTAVGIYMKTWFPEVPQWLWVGASIASICALNLLAVRAFGEVEFWFALIKVATILALVAGGCMMIVFGWGNDGVPLGLSNLWQHGGWFPNGASGLLVALPIVAYAFAGAEMIGIAAAESDNPRKTIPRAINSVVWRILLFYVAAIAVILAIYPWNQIGTQGSPFVTTFERLGIRQAAGIINFVVITAALSSFNCILFSGARILKKLADEGQAPRLFQKVRANGIPARAVFATVACMTFGVVLNYVVPDQAFGYMMSLLAFNVASTWGMIAATYLAFQKRGKREGWVCEFPLPLSRVAPAACLLFVGFVVFMLGYESETRVSLYAGAVWTLSISILYVLNCRGMKARAVSAQA</sequence>
<evidence type="ECO:0000256" key="3">
    <source>
        <dbReference type="ARBA" id="ARBA00022448"/>
    </source>
</evidence>
<keyword evidence="13" id="KW-1185">Reference proteome</keyword>
<feature type="transmembrane region" description="Helical" evidence="10">
    <location>
        <begin position="352"/>
        <end position="377"/>
    </location>
</feature>
<protein>
    <submittedName>
        <fullName evidence="12">Amino acid permease</fullName>
    </submittedName>
</protein>
<evidence type="ECO:0000259" key="11">
    <source>
        <dbReference type="Pfam" id="PF00324"/>
    </source>
</evidence>
<dbReference type="Pfam" id="PF00324">
    <property type="entry name" value="AA_permease"/>
    <property type="match status" value="1"/>
</dbReference>
<feature type="transmembrane region" description="Helical" evidence="10">
    <location>
        <begin position="38"/>
        <end position="57"/>
    </location>
</feature>
<proteinExistence type="inferred from homology"/>
<feature type="transmembrane region" description="Helical" evidence="10">
    <location>
        <begin position="149"/>
        <end position="171"/>
    </location>
</feature>
<dbReference type="InterPro" id="IPR004841">
    <property type="entry name" value="AA-permease/SLC12A_dom"/>
</dbReference>
<evidence type="ECO:0000256" key="7">
    <source>
        <dbReference type="ARBA" id="ARBA00022970"/>
    </source>
</evidence>
<evidence type="ECO:0000256" key="1">
    <source>
        <dbReference type="ARBA" id="ARBA00004429"/>
    </source>
</evidence>
<keyword evidence="5" id="KW-0997">Cell inner membrane</keyword>
<comment type="subcellular location">
    <subcellularLocation>
        <location evidence="1">Cell inner membrane</location>
        <topology evidence="1">Multi-pass membrane protein</topology>
    </subcellularLocation>
</comment>
<dbReference type="PROSITE" id="PS00218">
    <property type="entry name" value="AMINO_ACID_PERMEASE_1"/>
    <property type="match status" value="1"/>
</dbReference>
<gene>
    <name evidence="12" type="ORF">KSS89_16070</name>
</gene>